<dbReference type="Proteomes" id="UP000243797">
    <property type="component" value="Unassembled WGS sequence"/>
</dbReference>
<evidence type="ECO:0000313" key="2">
    <source>
        <dbReference type="EMBL" id="PNS17570.1"/>
    </source>
</evidence>
<sequence length="297" mass="31330">MRSTSILLACLGLVYSQSLTSSDGYVGYNLEVTGDEGSTGYETANTDTNNSTSFTPPDVFLNATARVGEISIGVQNLSAKINVDAQVLSLLDFSAGVDLSINRVDLLIQNISAKVLLEARLGNLVSMIENVLDSIDLNPLIASLGRTVDTIGDGVGDIVDGALGGGSSGSSSGSNLTARSILDEPDNVLYSVNDYSGDTHTNRKLERNGDIVDQFLDNDGRVRSQTRIGSYDTEFTFTGQENEAVVDGQAVTAREYTYSPFLGLNIVSWVYLNADNVVVKAKVVSEGSAGGSSTISN</sequence>
<dbReference type="OrthoDB" id="4148174at2759"/>
<accession>A0A2K1QRL4</accession>
<evidence type="ECO:0000256" key="1">
    <source>
        <dbReference type="SAM" id="SignalP"/>
    </source>
</evidence>
<organism evidence="2 3">
    <name type="scientific">Sphaceloma murrayae</name>
    <dbReference type="NCBI Taxonomy" id="2082308"/>
    <lineage>
        <taxon>Eukaryota</taxon>
        <taxon>Fungi</taxon>
        <taxon>Dikarya</taxon>
        <taxon>Ascomycota</taxon>
        <taxon>Pezizomycotina</taxon>
        <taxon>Dothideomycetes</taxon>
        <taxon>Dothideomycetidae</taxon>
        <taxon>Myriangiales</taxon>
        <taxon>Elsinoaceae</taxon>
        <taxon>Sphaceloma</taxon>
    </lineage>
</organism>
<dbReference type="AlphaFoldDB" id="A0A2K1QRL4"/>
<reference evidence="2 3" key="1">
    <citation type="submission" date="2017-06" db="EMBL/GenBank/DDBJ databases">
        <title>Draft genome sequence of a variant of Elsinoe murrayae.</title>
        <authorList>
            <person name="Cheng Q."/>
        </authorList>
    </citation>
    <scope>NUCLEOTIDE SEQUENCE [LARGE SCALE GENOMIC DNA]</scope>
    <source>
        <strain evidence="2 3">CQ-2017a</strain>
    </source>
</reference>
<dbReference type="InParanoid" id="A0A2K1QRL4"/>
<protein>
    <submittedName>
        <fullName evidence="2">Uncharacterized protein</fullName>
    </submittedName>
</protein>
<name>A0A2K1QRL4_9PEZI</name>
<feature type="signal peptide" evidence="1">
    <location>
        <begin position="1"/>
        <end position="16"/>
    </location>
</feature>
<dbReference type="EMBL" id="NKHZ01000050">
    <property type="protein sequence ID" value="PNS17570.1"/>
    <property type="molecule type" value="Genomic_DNA"/>
</dbReference>
<gene>
    <name evidence="2" type="ORF">CAC42_8113</name>
</gene>
<keyword evidence="1" id="KW-0732">Signal</keyword>
<evidence type="ECO:0000313" key="3">
    <source>
        <dbReference type="Proteomes" id="UP000243797"/>
    </source>
</evidence>
<proteinExistence type="predicted"/>
<keyword evidence="3" id="KW-1185">Reference proteome</keyword>
<feature type="chain" id="PRO_5014342889" evidence="1">
    <location>
        <begin position="17"/>
        <end position="297"/>
    </location>
</feature>
<comment type="caution">
    <text evidence="2">The sequence shown here is derived from an EMBL/GenBank/DDBJ whole genome shotgun (WGS) entry which is preliminary data.</text>
</comment>